<dbReference type="EMBL" id="SOFI01000003">
    <property type="protein sequence ID" value="TFB79063.1"/>
    <property type="molecule type" value="Genomic_DNA"/>
</dbReference>
<dbReference type="OrthoDB" id="5177627at2"/>
<gene>
    <name evidence="2" type="ORF">E3N84_02690</name>
</gene>
<dbReference type="InterPro" id="IPR003870">
    <property type="entry name" value="DUF222"/>
</dbReference>
<dbReference type="AlphaFoldDB" id="A0A4R8V8N5"/>
<dbReference type="GO" id="GO:0004519">
    <property type="term" value="F:endonuclease activity"/>
    <property type="evidence" value="ECO:0007669"/>
    <property type="project" value="UniProtKB-KW"/>
</dbReference>
<dbReference type="SMART" id="SM00507">
    <property type="entry name" value="HNHc"/>
    <property type="match status" value="1"/>
</dbReference>
<sequence length="509" mass="55899">MRIKYAKPKHLLVFGLRMTADYLGYFIRKYEQKYETRRNSWYHGGMRNPAPELDAVTGTLAGVLGFDDAAGLADDALLETTGALERLGRWLSAAQVAVAGEIDDRSRRELGTEGLSARRGCRNSTELLERITRASSEMISRRLKIGRATRVRTTLTGDRLPAPYPNVAEALGVGAISIDAAHAIIRGLSSVAAVVDICSIQAAEYELVAAATGTSPESPMPCTAEETRMQTDVWKVRLDQDGRIPIEERAMRMRSITLGRERDGLVWLRGALVPDVAAKFLTLVDAYTSPRTAPAFLTEEELAAHDLEHDPRTRDQQRHDIFAGIVDIAARSAEAPTMGGAAPVVMVSVRQEDLEAGHGVGHIDGLDTPVSMRVIKHYTCAGGTQRVVVDDAGRIIELGSPERCFTAQQRRAIALRDGGCSVPGCHVPAAWCEIHHVDPAENNGPTHTDNGLMLCWFHHRSLDTSGWQFRMVNGAPQVKAPPWLDSEQRWRPTIGSRTRRRDAVEKVPI</sequence>
<evidence type="ECO:0000313" key="3">
    <source>
        <dbReference type="Proteomes" id="UP000298488"/>
    </source>
</evidence>
<keyword evidence="3" id="KW-1185">Reference proteome</keyword>
<dbReference type="CDD" id="cd00085">
    <property type="entry name" value="HNHc"/>
    <property type="match status" value="1"/>
</dbReference>
<keyword evidence="2" id="KW-0378">Hydrolase</keyword>
<dbReference type="InterPro" id="IPR003615">
    <property type="entry name" value="HNH_nuc"/>
</dbReference>
<name>A0A4R8V8N5_9MICO</name>
<evidence type="ECO:0000259" key="1">
    <source>
        <dbReference type="SMART" id="SM00507"/>
    </source>
</evidence>
<keyword evidence="2" id="KW-0255">Endonuclease</keyword>
<dbReference type="Proteomes" id="UP000298488">
    <property type="component" value="Unassembled WGS sequence"/>
</dbReference>
<protein>
    <submittedName>
        <fullName evidence="2">HNH endonuclease</fullName>
    </submittedName>
</protein>
<organism evidence="2 3">
    <name type="scientific">Terrimesophilobacter mesophilus</name>
    <dbReference type="NCBI Taxonomy" id="433647"/>
    <lineage>
        <taxon>Bacteria</taxon>
        <taxon>Bacillati</taxon>
        <taxon>Actinomycetota</taxon>
        <taxon>Actinomycetes</taxon>
        <taxon>Micrococcales</taxon>
        <taxon>Microbacteriaceae</taxon>
        <taxon>Terrimesophilobacter</taxon>
    </lineage>
</organism>
<accession>A0A4R8V8N5</accession>
<feature type="domain" description="HNH nuclease" evidence="1">
    <location>
        <begin position="408"/>
        <end position="460"/>
    </location>
</feature>
<dbReference type="Pfam" id="PF02720">
    <property type="entry name" value="DUF222"/>
    <property type="match status" value="1"/>
</dbReference>
<reference evidence="2 3" key="1">
    <citation type="submission" date="2019-03" db="EMBL/GenBank/DDBJ databases">
        <title>Genomics of glacier-inhabiting Cryobacterium strains.</title>
        <authorList>
            <person name="Liu Q."/>
            <person name="Xin Y.-H."/>
        </authorList>
    </citation>
    <scope>NUCLEOTIDE SEQUENCE [LARGE SCALE GENOMIC DNA]</scope>
    <source>
        <strain evidence="2 3">CGMCC 1.10440</strain>
    </source>
</reference>
<keyword evidence="2" id="KW-0540">Nuclease</keyword>
<proteinExistence type="predicted"/>
<comment type="caution">
    <text evidence="2">The sequence shown here is derived from an EMBL/GenBank/DDBJ whole genome shotgun (WGS) entry which is preliminary data.</text>
</comment>
<evidence type="ECO:0000313" key="2">
    <source>
        <dbReference type="EMBL" id="TFB79063.1"/>
    </source>
</evidence>